<dbReference type="Proteomes" id="UP000266841">
    <property type="component" value="Unassembled WGS sequence"/>
</dbReference>
<protein>
    <submittedName>
        <fullName evidence="1">Uncharacterized protein</fullName>
    </submittedName>
</protein>
<organism evidence="1 2">
    <name type="scientific">Thalassiosira oceanica</name>
    <name type="common">Marine diatom</name>
    <dbReference type="NCBI Taxonomy" id="159749"/>
    <lineage>
        <taxon>Eukaryota</taxon>
        <taxon>Sar</taxon>
        <taxon>Stramenopiles</taxon>
        <taxon>Ochrophyta</taxon>
        <taxon>Bacillariophyta</taxon>
        <taxon>Coscinodiscophyceae</taxon>
        <taxon>Thalassiosirophycidae</taxon>
        <taxon>Thalassiosirales</taxon>
        <taxon>Thalassiosiraceae</taxon>
        <taxon>Thalassiosira</taxon>
    </lineage>
</organism>
<dbReference type="AlphaFoldDB" id="K0TG74"/>
<reference evidence="1 2" key="1">
    <citation type="journal article" date="2012" name="Genome Biol.">
        <title>Genome and low-iron response of an oceanic diatom adapted to chronic iron limitation.</title>
        <authorList>
            <person name="Lommer M."/>
            <person name="Specht M."/>
            <person name="Roy A.S."/>
            <person name="Kraemer L."/>
            <person name="Andreson R."/>
            <person name="Gutowska M.A."/>
            <person name="Wolf J."/>
            <person name="Bergner S.V."/>
            <person name="Schilhabel M.B."/>
            <person name="Klostermeier U.C."/>
            <person name="Beiko R.G."/>
            <person name="Rosenstiel P."/>
            <person name="Hippler M."/>
            <person name="Laroche J."/>
        </authorList>
    </citation>
    <scope>NUCLEOTIDE SEQUENCE [LARGE SCALE GENOMIC DNA]</scope>
    <source>
        <strain evidence="1 2">CCMP1005</strain>
    </source>
</reference>
<gene>
    <name evidence="1" type="ORF">THAOC_05840</name>
</gene>
<keyword evidence="2" id="KW-1185">Reference proteome</keyword>
<evidence type="ECO:0000313" key="2">
    <source>
        <dbReference type="Proteomes" id="UP000266841"/>
    </source>
</evidence>
<sequence length="41" mass="4346">MPGCWIARISAEQLGAAMGDEVAIRVHGVCPLPVGIAREDR</sequence>
<comment type="caution">
    <text evidence="1">The sequence shown here is derived from an EMBL/GenBank/DDBJ whole genome shotgun (WGS) entry which is preliminary data.</text>
</comment>
<dbReference type="EMBL" id="AGNL01005583">
    <property type="protein sequence ID" value="EJK72611.1"/>
    <property type="molecule type" value="Genomic_DNA"/>
</dbReference>
<proteinExistence type="predicted"/>
<name>K0TG74_THAOC</name>
<feature type="non-terminal residue" evidence="1">
    <location>
        <position position="41"/>
    </location>
</feature>
<evidence type="ECO:0000313" key="1">
    <source>
        <dbReference type="EMBL" id="EJK72611.1"/>
    </source>
</evidence>
<accession>K0TG74</accession>